<proteinExistence type="predicted"/>
<dbReference type="AlphaFoldDB" id="A0A914XKQ2"/>
<evidence type="ECO:0000313" key="2">
    <source>
        <dbReference type="Proteomes" id="UP000887566"/>
    </source>
</evidence>
<dbReference type="WBParaSite" id="PSAMB.scaffold8727size5870.g31710.t1">
    <property type="protein sequence ID" value="PSAMB.scaffold8727size5870.g31710.t1"/>
    <property type="gene ID" value="PSAMB.scaffold8727size5870.g31710"/>
</dbReference>
<comment type="subcellular location">
    <subcellularLocation>
        <location evidence="1">Nucleus</location>
    </subcellularLocation>
</comment>
<reference evidence="3" key="1">
    <citation type="submission" date="2022-11" db="UniProtKB">
        <authorList>
            <consortium name="WormBaseParasite"/>
        </authorList>
    </citation>
    <scope>IDENTIFICATION</scope>
</reference>
<dbReference type="PANTHER" id="PTHR46068:SF1">
    <property type="entry name" value="TRANSPOSASE IS30-LIKE HTH DOMAIN-CONTAINING PROTEIN"/>
    <property type="match status" value="1"/>
</dbReference>
<dbReference type="Proteomes" id="UP000887566">
    <property type="component" value="Unplaced"/>
</dbReference>
<name>A0A914XKQ2_9BILA</name>
<keyword evidence="2" id="KW-1185">Reference proteome</keyword>
<dbReference type="InterPro" id="IPR009057">
    <property type="entry name" value="Homeodomain-like_sf"/>
</dbReference>
<dbReference type="PANTHER" id="PTHR46068">
    <property type="entry name" value="PROTEIN CBG27172"/>
    <property type="match status" value="1"/>
</dbReference>
<accession>A0A914XKQ2</accession>
<evidence type="ECO:0000313" key="3">
    <source>
        <dbReference type="WBParaSite" id="PSAMB.scaffold8727size5870.g31710.t1"/>
    </source>
</evidence>
<dbReference type="GO" id="GO:0005634">
    <property type="term" value="C:nucleus"/>
    <property type="evidence" value="ECO:0007669"/>
    <property type="project" value="UniProtKB-SubCell"/>
</dbReference>
<organism evidence="2 3">
    <name type="scientific">Plectus sambesii</name>
    <dbReference type="NCBI Taxonomy" id="2011161"/>
    <lineage>
        <taxon>Eukaryota</taxon>
        <taxon>Metazoa</taxon>
        <taxon>Ecdysozoa</taxon>
        <taxon>Nematoda</taxon>
        <taxon>Chromadorea</taxon>
        <taxon>Plectida</taxon>
        <taxon>Plectina</taxon>
        <taxon>Plectoidea</taxon>
        <taxon>Plectidae</taxon>
        <taxon>Plectus</taxon>
    </lineage>
</organism>
<protein>
    <submittedName>
        <fullName evidence="3">Uncharacterized protein</fullName>
    </submittedName>
</protein>
<sequence>MDSRRVAIVSLFCFGKCPVDVAKLLKAPRLTVYDATKRFKEQGDTFDRPRSGRPRTTIAARVRKIIPSRVQRSLRVSMRKIAKEIDLGGQSV</sequence>
<dbReference type="SUPFAM" id="SSF46689">
    <property type="entry name" value="Homeodomain-like"/>
    <property type="match status" value="1"/>
</dbReference>
<evidence type="ECO:0000256" key="1">
    <source>
        <dbReference type="ARBA" id="ARBA00004123"/>
    </source>
</evidence>